<evidence type="ECO:0000256" key="1">
    <source>
        <dbReference type="ARBA" id="ARBA00025757"/>
    </source>
</evidence>
<evidence type="ECO:0000313" key="4">
    <source>
        <dbReference type="EMBL" id="KAF7284789.1"/>
    </source>
</evidence>
<dbReference type="PANTHER" id="PTHR47061">
    <property type="entry name" value="LYR MOTIF-CONTAINING PROTEIN 9"/>
    <property type="match status" value="1"/>
</dbReference>
<dbReference type="InterPro" id="IPR052151">
    <property type="entry name" value="Complex_I_LYR"/>
</dbReference>
<keyword evidence="5" id="KW-1185">Reference proteome</keyword>
<dbReference type="EMBL" id="JAACXV010000069">
    <property type="protein sequence ID" value="KAF7284789.1"/>
    <property type="molecule type" value="Genomic_DNA"/>
</dbReference>
<dbReference type="Pfam" id="PF05347">
    <property type="entry name" value="Complex1_LYR"/>
    <property type="match status" value="1"/>
</dbReference>
<dbReference type="AlphaFoldDB" id="A0A834MMX7"/>
<name>A0A834MMX7_RHYFE</name>
<comment type="similarity">
    <text evidence="1">Belongs to the complex I LYR family. LYRM9 subfamily.</text>
</comment>
<dbReference type="CDD" id="cd20269">
    <property type="entry name" value="Complex1_LYR_LYRM9"/>
    <property type="match status" value="1"/>
</dbReference>
<feature type="domain" description="Complex 1 LYR protein" evidence="3">
    <location>
        <begin position="21"/>
        <end position="73"/>
    </location>
</feature>
<dbReference type="PANTHER" id="PTHR47061:SF1">
    <property type="entry name" value="LYR MOTIF-CONTAINING PROTEIN 9"/>
    <property type="match status" value="1"/>
</dbReference>
<proteinExistence type="inferred from homology"/>
<comment type="caution">
    <text evidence="4">The sequence shown here is derived from an EMBL/GenBank/DDBJ whole genome shotgun (WGS) entry which is preliminary data.</text>
</comment>
<dbReference type="Proteomes" id="UP000625711">
    <property type="component" value="Unassembled WGS sequence"/>
</dbReference>
<dbReference type="InterPro" id="IPR045291">
    <property type="entry name" value="Complex1_LYR_LYRM9"/>
</dbReference>
<evidence type="ECO:0000256" key="2">
    <source>
        <dbReference type="ARBA" id="ARBA00026234"/>
    </source>
</evidence>
<dbReference type="OrthoDB" id="190541at2759"/>
<dbReference type="InterPro" id="IPR008011">
    <property type="entry name" value="Complex1_LYR_dom"/>
</dbReference>
<reference evidence="4" key="1">
    <citation type="submission" date="2020-08" db="EMBL/GenBank/DDBJ databases">
        <title>Genome sequencing and assembly of the red palm weevil Rhynchophorus ferrugineus.</title>
        <authorList>
            <person name="Dias G.B."/>
            <person name="Bergman C.M."/>
            <person name="Manee M."/>
        </authorList>
    </citation>
    <scope>NUCLEOTIDE SEQUENCE</scope>
    <source>
        <strain evidence="4">AA-2017</strain>
        <tissue evidence="4">Whole larva</tissue>
    </source>
</reference>
<accession>A0A834MMX7</accession>
<evidence type="ECO:0000259" key="3">
    <source>
        <dbReference type="Pfam" id="PF05347"/>
    </source>
</evidence>
<protein>
    <recommendedName>
        <fullName evidence="2">LYR motif-containing protein 9</fullName>
    </recommendedName>
</protein>
<evidence type="ECO:0000313" key="5">
    <source>
        <dbReference type="Proteomes" id="UP000625711"/>
    </source>
</evidence>
<gene>
    <name evidence="4" type="ORF">GWI33_021548</name>
</gene>
<organism evidence="4 5">
    <name type="scientific">Rhynchophorus ferrugineus</name>
    <name type="common">Red palm weevil</name>
    <name type="synonym">Curculio ferrugineus</name>
    <dbReference type="NCBI Taxonomy" id="354439"/>
    <lineage>
        <taxon>Eukaryota</taxon>
        <taxon>Metazoa</taxon>
        <taxon>Ecdysozoa</taxon>
        <taxon>Arthropoda</taxon>
        <taxon>Hexapoda</taxon>
        <taxon>Insecta</taxon>
        <taxon>Pterygota</taxon>
        <taxon>Neoptera</taxon>
        <taxon>Endopterygota</taxon>
        <taxon>Coleoptera</taxon>
        <taxon>Polyphaga</taxon>
        <taxon>Cucujiformia</taxon>
        <taxon>Curculionidae</taxon>
        <taxon>Dryophthorinae</taxon>
        <taxon>Rhynchophorus</taxon>
    </lineage>
</organism>
<sequence>MFKISQIKSLATKVSSYDGKKLYKYLLRQSQKLPKGPKEHYQFMIKQSFKQHVNETDSERIKQIIERSYEDCQWILKKVH</sequence>